<evidence type="ECO:0008006" key="4">
    <source>
        <dbReference type="Google" id="ProtNLM"/>
    </source>
</evidence>
<feature type="transmembrane region" description="Helical" evidence="1">
    <location>
        <begin position="6"/>
        <end position="27"/>
    </location>
</feature>
<protein>
    <recommendedName>
        <fullName evidence="4">Mannosyl-glycoprotein endo-beta-N-acetylglucosamidase-like domain-containing protein</fullName>
    </recommendedName>
</protein>
<keyword evidence="1" id="KW-0472">Membrane</keyword>
<name>A0A1F5G395_9BACT</name>
<accession>A0A1F5G395</accession>
<dbReference type="EMBL" id="MFAZ01000044">
    <property type="protein sequence ID" value="OGD86309.1"/>
    <property type="molecule type" value="Genomic_DNA"/>
</dbReference>
<keyword evidence="1" id="KW-0812">Transmembrane</keyword>
<sequence length="189" mass="21038">MLKKLALIFSWFTLTGLSVALLFVLIYQKNQINYLTRVGPALVAQSIPIDNSVNGQVLGVSINDMRPYLVSNFLKGTKLEPYSNYMVEISDNYGLDYRLIPAIAMKEGGGGNAVPESAHNSWGFENGSTRWESWEEAINAVGKTLKTRYVDRGLVTPEQIMAVYAPPQLLTGGKWAKDVNHFFSKMESL</sequence>
<comment type="caution">
    <text evidence="2">The sequence shown here is derived from an EMBL/GenBank/DDBJ whole genome shotgun (WGS) entry which is preliminary data.</text>
</comment>
<reference evidence="2 3" key="1">
    <citation type="journal article" date="2016" name="Nat. Commun.">
        <title>Thousands of microbial genomes shed light on interconnected biogeochemical processes in an aquifer system.</title>
        <authorList>
            <person name="Anantharaman K."/>
            <person name="Brown C.T."/>
            <person name="Hug L.A."/>
            <person name="Sharon I."/>
            <person name="Castelle C.J."/>
            <person name="Probst A.J."/>
            <person name="Thomas B.C."/>
            <person name="Singh A."/>
            <person name="Wilkins M.J."/>
            <person name="Karaoz U."/>
            <person name="Brodie E.L."/>
            <person name="Williams K.H."/>
            <person name="Hubbard S.S."/>
            <person name="Banfield J.F."/>
        </authorList>
    </citation>
    <scope>NUCLEOTIDE SEQUENCE [LARGE SCALE GENOMIC DNA]</scope>
</reference>
<evidence type="ECO:0000313" key="3">
    <source>
        <dbReference type="Proteomes" id="UP000179102"/>
    </source>
</evidence>
<organism evidence="2 3">
    <name type="scientific">Candidatus Curtissbacteria bacterium RIFCSPHIGHO2_01_FULL_41_11</name>
    <dbReference type="NCBI Taxonomy" id="1797711"/>
    <lineage>
        <taxon>Bacteria</taxon>
        <taxon>Candidatus Curtissiibacteriota</taxon>
    </lineage>
</organism>
<gene>
    <name evidence="2" type="ORF">A2870_00105</name>
</gene>
<evidence type="ECO:0000313" key="2">
    <source>
        <dbReference type="EMBL" id="OGD86309.1"/>
    </source>
</evidence>
<proteinExistence type="predicted"/>
<dbReference type="AlphaFoldDB" id="A0A1F5G395"/>
<evidence type="ECO:0000256" key="1">
    <source>
        <dbReference type="SAM" id="Phobius"/>
    </source>
</evidence>
<dbReference type="Proteomes" id="UP000179102">
    <property type="component" value="Unassembled WGS sequence"/>
</dbReference>
<keyword evidence="1" id="KW-1133">Transmembrane helix</keyword>
<dbReference type="STRING" id="1797711.A2870_00105"/>